<dbReference type="GO" id="GO:0071281">
    <property type="term" value="P:cellular response to iron ion"/>
    <property type="evidence" value="ECO:0007669"/>
    <property type="project" value="TreeGrafter"/>
</dbReference>
<feature type="chain" id="PRO_5020995778" evidence="2">
    <location>
        <begin position="19"/>
        <end position="272"/>
    </location>
</feature>
<comment type="caution">
    <text evidence="4">The sequence shown here is derived from an EMBL/GenBank/DDBJ whole genome shotgun (WGS) entry which is preliminary data.</text>
</comment>
<dbReference type="SUPFAM" id="SSF53807">
    <property type="entry name" value="Helical backbone' metal receptor"/>
    <property type="match status" value="1"/>
</dbReference>
<organism evidence="4 5">
    <name type="scientific">Veronia nyctiphanis</name>
    <dbReference type="NCBI Taxonomy" id="1278244"/>
    <lineage>
        <taxon>Bacteria</taxon>
        <taxon>Pseudomonadati</taxon>
        <taxon>Pseudomonadota</taxon>
        <taxon>Gammaproteobacteria</taxon>
        <taxon>Vibrionales</taxon>
        <taxon>Vibrionaceae</taxon>
        <taxon>Veronia</taxon>
    </lineage>
</organism>
<gene>
    <name evidence="4" type="ORF">CS022_07025</name>
</gene>
<dbReference type="CDD" id="cd01144">
    <property type="entry name" value="BtuF"/>
    <property type="match status" value="1"/>
</dbReference>
<dbReference type="Pfam" id="PF01497">
    <property type="entry name" value="Peripla_BP_2"/>
    <property type="match status" value="1"/>
</dbReference>
<dbReference type="PROSITE" id="PS50983">
    <property type="entry name" value="FE_B12_PBP"/>
    <property type="match status" value="1"/>
</dbReference>
<dbReference type="AlphaFoldDB" id="A0A4Q0YWZ0"/>
<feature type="domain" description="Fe/B12 periplasmic-binding" evidence="3">
    <location>
        <begin position="22"/>
        <end position="272"/>
    </location>
</feature>
<evidence type="ECO:0000313" key="4">
    <source>
        <dbReference type="EMBL" id="RXJ73759.1"/>
    </source>
</evidence>
<proteinExistence type="predicted"/>
<dbReference type="PANTHER" id="PTHR30535">
    <property type="entry name" value="VITAMIN B12-BINDING PROTEIN"/>
    <property type="match status" value="1"/>
</dbReference>
<dbReference type="Gene3D" id="3.40.50.1980">
    <property type="entry name" value="Nitrogenase molybdenum iron protein domain"/>
    <property type="match status" value="2"/>
</dbReference>
<dbReference type="InterPro" id="IPR002491">
    <property type="entry name" value="ABC_transptr_periplasmic_BD"/>
</dbReference>
<evidence type="ECO:0000259" key="3">
    <source>
        <dbReference type="PROSITE" id="PS50983"/>
    </source>
</evidence>
<accession>A0A4Q0YWZ0</accession>
<evidence type="ECO:0000256" key="1">
    <source>
        <dbReference type="ARBA" id="ARBA00022729"/>
    </source>
</evidence>
<dbReference type="PANTHER" id="PTHR30535:SF34">
    <property type="entry name" value="MOLYBDATE-BINDING PROTEIN MOLA"/>
    <property type="match status" value="1"/>
</dbReference>
<protein>
    <submittedName>
        <fullName evidence="4">Vitamin B12 ABC transporter substrate-binding protein BtuF</fullName>
    </submittedName>
</protein>
<keyword evidence="5" id="KW-1185">Reference proteome</keyword>
<dbReference type="InterPro" id="IPR050902">
    <property type="entry name" value="ABC_Transporter_SBP"/>
</dbReference>
<dbReference type="NCBIfam" id="NF002894">
    <property type="entry name" value="PRK03379.1"/>
    <property type="match status" value="1"/>
</dbReference>
<dbReference type="NCBIfam" id="NF038402">
    <property type="entry name" value="TroA_like"/>
    <property type="match status" value="1"/>
</dbReference>
<name>A0A4Q0YWZ0_9GAMM</name>
<sequence length="272" mass="29861">MKRFLFTILLSLPVVAHAAELKVISLSPHATELAYTAGLGDAMIAVDDYSHYPAEVDKLEHVASYKGLNIERIAALQPDLVISWKGGNPADQVEKLEKLGITVFHSTLSTLDNTANELEALSKYASDSSIGEKAADEMRKELAEIRKAQEGKAQVAYFYQLSSNPLFTVSGNNWPNPLFAICGGKNTFEAASAAYPQVNKEQVIVKKPEAIFYADGSTDPKVFWESWKDHLPAAQSEAVFNLTADWVNQATPRSLKAVKQICTAMDKVREQA</sequence>
<keyword evidence="1 2" id="KW-0732">Signal</keyword>
<dbReference type="OrthoDB" id="6495095at2"/>
<evidence type="ECO:0000256" key="2">
    <source>
        <dbReference type="SAM" id="SignalP"/>
    </source>
</evidence>
<feature type="signal peptide" evidence="2">
    <location>
        <begin position="1"/>
        <end position="18"/>
    </location>
</feature>
<dbReference type="InterPro" id="IPR054828">
    <property type="entry name" value="Vit_B12_bind_prot"/>
</dbReference>
<dbReference type="RefSeq" id="WP_129121692.1">
    <property type="nucleotide sequence ID" value="NZ_PEIB01000006.1"/>
</dbReference>
<dbReference type="EMBL" id="PEIB01000006">
    <property type="protein sequence ID" value="RXJ73759.1"/>
    <property type="molecule type" value="Genomic_DNA"/>
</dbReference>
<dbReference type="Proteomes" id="UP000290287">
    <property type="component" value="Unassembled WGS sequence"/>
</dbReference>
<evidence type="ECO:0000313" key="5">
    <source>
        <dbReference type="Proteomes" id="UP000290287"/>
    </source>
</evidence>
<reference evidence="4 5" key="1">
    <citation type="submission" date="2017-10" db="EMBL/GenBank/DDBJ databases">
        <title>Nyctiphanis sp. nov., isolated from the stomach of the euphausiid Nyctiphanes simplex (Hansen, 1911) in the Gulf of California.</title>
        <authorList>
            <person name="Gomez-Gil B."/>
            <person name="Aguilar-Mendez M."/>
            <person name="Lopez-Cortes A."/>
            <person name="Gomez-Gutierrez J."/>
            <person name="Roque A."/>
            <person name="Lang E."/>
            <person name="Gonzalez-Castillo A."/>
        </authorList>
    </citation>
    <scope>NUCLEOTIDE SEQUENCE [LARGE SCALE GENOMIC DNA]</scope>
    <source>
        <strain evidence="4 5">CAIM 600</strain>
    </source>
</reference>